<sequence length="592" mass="65274">MLSQRTPIARIRSLRPLRPPSASRKVPQPRLFTQNTTLLLTAHRTAPRPQLPYLSQPAFRRPQPLNGPSQQIARLLSTENKRFVKEQVWLATKWTAIGWTFLILGGITWYGLSIEMDERNNPTPSEWTFRSRQCLRAARAYSDARAGFVDWAKVGSELRWALERLEDATIDGKELRELGEGGEEILIPGAGRAGFDISDKSWPWRAGYFEVIMGCATAAEHLDGMVLDKTRGVVFPREVVLGPSNPDPRPTPPYMMAAPKEEDCVPPFAPPETFYVRILTGTGFTTGQKMSAARAYATWLEYKGLRESAEEMYRWAVDIAKGALPPAVNPEDIVDSRSAVLKDGPEAREITPNLLRATTDLAIHHARSGNISAALPIFLSVLRARRTAPVSPFPQPTASDPSTRPSSDIGTMITNLFVPPKFPDPPSSGDNALIRASDKSTCEESELMLYIGEILFASSPASDEGLGWTKQAVHIADANILHPAPALGADPAEEKRKCKECLLTGVGNWDVMLKRIEANPGAVKEKVKGWFGWGGGGEERKATGHEEDRRSLGVLQERIVREGIREAVEKSRGSNPSGNQESAHIPTNDEIR</sequence>
<reference evidence="3" key="1">
    <citation type="submission" date="2021-12" db="EMBL/GenBank/DDBJ databases">
        <authorList>
            <person name="Zaccaron A."/>
            <person name="Stergiopoulos I."/>
        </authorList>
    </citation>
    <scope>NUCLEOTIDE SEQUENCE</scope>
    <source>
        <strain evidence="3">Race5_Kim</strain>
    </source>
</reference>
<keyword evidence="2" id="KW-1133">Transmembrane helix</keyword>
<evidence type="ECO:0000313" key="3">
    <source>
        <dbReference type="EMBL" id="UJO25262.1"/>
    </source>
</evidence>
<name>A0A9Q8PMP9_PASFU</name>
<feature type="compositionally biased region" description="Polar residues" evidence="1">
    <location>
        <begin position="573"/>
        <end position="582"/>
    </location>
</feature>
<dbReference type="AlphaFoldDB" id="A0A9Q8PMP9"/>
<dbReference type="KEGG" id="ffu:CLAFUR5_14389"/>
<feature type="region of interest" description="Disordered" evidence="1">
    <location>
        <begin position="565"/>
        <end position="592"/>
    </location>
</feature>
<dbReference type="Proteomes" id="UP000756132">
    <property type="component" value="Chromosome 13"/>
</dbReference>
<protein>
    <recommendedName>
        <fullName evidence="5">MFS maltose permease</fullName>
    </recommendedName>
</protein>
<keyword evidence="4" id="KW-1185">Reference proteome</keyword>
<accession>A0A9Q8PMP9</accession>
<gene>
    <name evidence="3" type="ORF">CLAFUR5_14389</name>
</gene>
<dbReference type="EMBL" id="CP090175">
    <property type="protein sequence ID" value="UJO25262.1"/>
    <property type="molecule type" value="Genomic_DNA"/>
</dbReference>
<dbReference type="OrthoDB" id="5408102at2759"/>
<evidence type="ECO:0000313" key="4">
    <source>
        <dbReference type="Proteomes" id="UP000756132"/>
    </source>
</evidence>
<dbReference type="OMA" id="EWSWKSR"/>
<evidence type="ECO:0000256" key="1">
    <source>
        <dbReference type="SAM" id="MobiDB-lite"/>
    </source>
</evidence>
<evidence type="ECO:0000256" key="2">
    <source>
        <dbReference type="SAM" id="Phobius"/>
    </source>
</evidence>
<organism evidence="3 4">
    <name type="scientific">Passalora fulva</name>
    <name type="common">Tomato leaf mold</name>
    <name type="synonym">Cladosporium fulvum</name>
    <dbReference type="NCBI Taxonomy" id="5499"/>
    <lineage>
        <taxon>Eukaryota</taxon>
        <taxon>Fungi</taxon>
        <taxon>Dikarya</taxon>
        <taxon>Ascomycota</taxon>
        <taxon>Pezizomycotina</taxon>
        <taxon>Dothideomycetes</taxon>
        <taxon>Dothideomycetidae</taxon>
        <taxon>Mycosphaerellales</taxon>
        <taxon>Mycosphaerellaceae</taxon>
        <taxon>Fulvia</taxon>
    </lineage>
</organism>
<feature type="region of interest" description="Disordered" evidence="1">
    <location>
        <begin position="535"/>
        <end position="554"/>
    </location>
</feature>
<keyword evidence="2" id="KW-0472">Membrane</keyword>
<proteinExistence type="predicted"/>
<feature type="compositionally biased region" description="Basic and acidic residues" evidence="1">
    <location>
        <begin position="537"/>
        <end position="551"/>
    </location>
</feature>
<dbReference type="RefSeq" id="XP_047769628.1">
    <property type="nucleotide sequence ID" value="XM_047913537.1"/>
</dbReference>
<reference evidence="3" key="2">
    <citation type="journal article" date="2022" name="Microb. Genom.">
        <title>A chromosome-scale genome assembly of the tomato pathogen Cladosporium fulvum reveals a compartmentalized genome architecture and the presence of a dispensable chromosome.</title>
        <authorList>
            <person name="Zaccaron A.Z."/>
            <person name="Chen L.H."/>
            <person name="Samaras A."/>
            <person name="Stergiopoulos I."/>
        </authorList>
    </citation>
    <scope>NUCLEOTIDE SEQUENCE</scope>
    <source>
        <strain evidence="3">Race5_Kim</strain>
    </source>
</reference>
<keyword evidence="2" id="KW-0812">Transmembrane</keyword>
<feature type="transmembrane region" description="Helical" evidence="2">
    <location>
        <begin position="90"/>
        <end position="112"/>
    </location>
</feature>
<evidence type="ECO:0008006" key="5">
    <source>
        <dbReference type="Google" id="ProtNLM"/>
    </source>
</evidence>
<dbReference type="GeneID" id="71994267"/>